<evidence type="ECO:0000313" key="2">
    <source>
        <dbReference type="Proteomes" id="UP000805193"/>
    </source>
</evidence>
<accession>A0AC60PS21</accession>
<gene>
    <name evidence="1" type="ORF">HPB47_000334</name>
</gene>
<name>A0AC60PS21_IXOPE</name>
<organism evidence="1 2">
    <name type="scientific">Ixodes persulcatus</name>
    <name type="common">Taiga tick</name>
    <dbReference type="NCBI Taxonomy" id="34615"/>
    <lineage>
        <taxon>Eukaryota</taxon>
        <taxon>Metazoa</taxon>
        <taxon>Ecdysozoa</taxon>
        <taxon>Arthropoda</taxon>
        <taxon>Chelicerata</taxon>
        <taxon>Arachnida</taxon>
        <taxon>Acari</taxon>
        <taxon>Parasitiformes</taxon>
        <taxon>Ixodida</taxon>
        <taxon>Ixodoidea</taxon>
        <taxon>Ixodidae</taxon>
        <taxon>Ixodinae</taxon>
        <taxon>Ixodes</taxon>
    </lineage>
</organism>
<keyword evidence="2" id="KW-1185">Reference proteome</keyword>
<reference evidence="1 2" key="1">
    <citation type="journal article" date="2020" name="Cell">
        <title>Large-Scale Comparative Analyses of Tick Genomes Elucidate Their Genetic Diversity and Vector Capacities.</title>
        <authorList>
            <consortium name="Tick Genome and Microbiome Consortium (TIGMIC)"/>
            <person name="Jia N."/>
            <person name="Wang J."/>
            <person name="Shi W."/>
            <person name="Du L."/>
            <person name="Sun Y."/>
            <person name="Zhan W."/>
            <person name="Jiang J.F."/>
            <person name="Wang Q."/>
            <person name="Zhang B."/>
            <person name="Ji P."/>
            <person name="Bell-Sakyi L."/>
            <person name="Cui X.M."/>
            <person name="Yuan T.T."/>
            <person name="Jiang B.G."/>
            <person name="Yang W.F."/>
            <person name="Lam T.T."/>
            <person name="Chang Q.C."/>
            <person name="Ding S.J."/>
            <person name="Wang X.J."/>
            <person name="Zhu J.G."/>
            <person name="Ruan X.D."/>
            <person name="Zhao L."/>
            <person name="Wei J.T."/>
            <person name="Ye R.Z."/>
            <person name="Que T.C."/>
            <person name="Du C.H."/>
            <person name="Zhou Y.H."/>
            <person name="Cheng J.X."/>
            <person name="Dai P.F."/>
            <person name="Guo W.B."/>
            <person name="Han X.H."/>
            <person name="Huang E.J."/>
            <person name="Li L.F."/>
            <person name="Wei W."/>
            <person name="Gao Y.C."/>
            <person name="Liu J.Z."/>
            <person name="Shao H.Z."/>
            <person name="Wang X."/>
            <person name="Wang C.C."/>
            <person name="Yang T.C."/>
            <person name="Huo Q.B."/>
            <person name="Li W."/>
            <person name="Chen H.Y."/>
            <person name="Chen S.E."/>
            <person name="Zhou L.G."/>
            <person name="Ni X.B."/>
            <person name="Tian J.H."/>
            <person name="Sheng Y."/>
            <person name="Liu T."/>
            <person name="Pan Y.S."/>
            <person name="Xia L.Y."/>
            <person name="Li J."/>
            <person name="Zhao F."/>
            <person name="Cao W.C."/>
        </authorList>
    </citation>
    <scope>NUCLEOTIDE SEQUENCE [LARGE SCALE GENOMIC DNA]</scope>
    <source>
        <strain evidence="1">Iper-2018</strain>
    </source>
</reference>
<evidence type="ECO:0000313" key="1">
    <source>
        <dbReference type="EMBL" id="KAG0423896.1"/>
    </source>
</evidence>
<comment type="caution">
    <text evidence="1">The sequence shown here is derived from an EMBL/GenBank/DDBJ whole genome shotgun (WGS) entry which is preliminary data.</text>
</comment>
<protein>
    <submittedName>
        <fullName evidence="1">Uncharacterized protein</fullName>
    </submittedName>
</protein>
<dbReference type="EMBL" id="JABSTQ010010042">
    <property type="protein sequence ID" value="KAG0423896.1"/>
    <property type="molecule type" value="Genomic_DNA"/>
</dbReference>
<proteinExistence type="predicted"/>
<dbReference type="Proteomes" id="UP000805193">
    <property type="component" value="Unassembled WGS sequence"/>
</dbReference>
<sequence>MQGRKKSRTAAQNITLALRVSENQVAAEAGQLFFSQAATPAPQKNLRTAPFAMGELISAIRWCKTNSTPGLDGIAYALLRKLPDEHSDELLTWINQIWTTVKGGNTTGTETPNGVGVPQGAVLSPTLFNLVMANLLPRLARI</sequence>